<reference evidence="2" key="1">
    <citation type="submission" date="2018-05" db="EMBL/GenBank/DDBJ databases">
        <authorList>
            <person name="Lanie J.A."/>
            <person name="Ng W.-L."/>
            <person name="Kazmierczak K.M."/>
            <person name="Andrzejewski T.M."/>
            <person name="Davidsen T.M."/>
            <person name="Wayne K.J."/>
            <person name="Tettelin H."/>
            <person name="Glass J.I."/>
            <person name="Rusch D."/>
            <person name="Podicherti R."/>
            <person name="Tsui H.-C.T."/>
            <person name="Winkler M.E."/>
        </authorList>
    </citation>
    <scope>NUCLEOTIDE SEQUENCE</scope>
</reference>
<feature type="region of interest" description="Disordered" evidence="1">
    <location>
        <begin position="40"/>
        <end position="59"/>
    </location>
</feature>
<organism evidence="2">
    <name type="scientific">marine metagenome</name>
    <dbReference type="NCBI Taxonomy" id="408172"/>
    <lineage>
        <taxon>unclassified sequences</taxon>
        <taxon>metagenomes</taxon>
        <taxon>ecological metagenomes</taxon>
    </lineage>
</organism>
<proteinExistence type="predicted"/>
<dbReference type="AlphaFoldDB" id="A0A382IJD5"/>
<accession>A0A382IJD5</accession>
<protein>
    <submittedName>
        <fullName evidence="2">Uncharacterized protein</fullName>
    </submittedName>
</protein>
<evidence type="ECO:0000256" key="1">
    <source>
        <dbReference type="SAM" id="MobiDB-lite"/>
    </source>
</evidence>
<feature type="non-terminal residue" evidence="2">
    <location>
        <position position="59"/>
    </location>
</feature>
<dbReference type="EMBL" id="UINC01067282">
    <property type="protein sequence ID" value="SVB98801.1"/>
    <property type="molecule type" value="Genomic_DNA"/>
</dbReference>
<name>A0A382IJD5_9ZZZZ</name>
<sequence>MPVGSNTITLISMTPKTNGSIPGKPPIEDGRVSFAIDMPVSSTPINTAPKNTPWTVPRP</sequence>
<gene>
    <name evidence="2" type="ORF">METZ01_LOCUS251655</name>
</gene>
<evidence type="ECO:0000313" key="2">
    <source>
        <dbReference type="EMBL" id="SVB98801.1"/>
    </source>
</evidence>